<dbReference type="SUPFAM" id="SSF50494">
    <property type="entry name" value="Trypsin-like serine proteases"/>
    <property type="match status" value="1"/>
</dbReference>
<dbReference type="PRINTS" id="PR00722">
    <property type="entry name" value="CHYMOTRYPSIN"/>
</dbReference>
<dbReference type="InterPro" id="IPR001314">
    <property type="entry name" value="Peptidase_S1A"/>
</dbReference>
<organism evidence="3 4">
    <name type="scientific">Molorchus minor</name>
    <dbReference type="NCBI Taxonomy" id="1323400"/>
    <lineage>
        <taxon>Eukaryota</taxon>
        <taxon>Metazoa</taxon>
        <taxon>Ecdysozoa</taxon>
        <taxon>Arthropoda</taxon>
        <taxon>Hexapoda</taxon>
        <taxon>Insecta</taxon>
        <taxon>Pterygota</taxon>
        <taxon>Neoptera</taxon>
        <taxon>Endopterygota</taxon>
        <taxon>Coleoptera</taxon>
        <taxon>Polyphaga</taxon>
        <taxon>Cucujiformia</taxon>
        <taxon>Chrysomeloidea</taxon>
        <taxon>Cerambycidae</taxon>
        <taxon>Lamiinae</taxon>
        <taxon>Monochamini</taxon>
        <taxon>Molorchus</taxon>
    </lineage>
</organism>
<dbReference type="SMART" id="SM00020">
    <property type="entry name" value="Tryp_SPc"/>
    <property type="match status" value="1"/>
</dbReference>
<evidence type="ECO:0000259" key="2">
    <source>
        <dbReference type="PROSITE" id="PS50240"/>
    </source>
</evidence>
<proteinExistence type="predicted"/>
<dbReference type="PROSITE" id="PS00134">
    <property type="entry name" value="TRYPSIN_HIS"/>
    <property type="match status" value="1"/>
</dbReference>
<dbReference type="Gene3D" id="2.40.10.10">
    <property type="entry name" value="Trypsin-like serine proteases"/>
    <property type="match status" value="1"/>
</dbReference>
<evidence type="ECO:0000313" key="3">
    <source>
        <dbReference type="EMBL" id="KAJ8976750.1"/>
    </source>
</evidence>
<protein>
    <recommendedName>
        <fullName evidence="2">Peptidase S1 domain-containing protein</fullName>
    </recommendedName>
</protein>
<gene>
    <name evidence="3" type="ORF">NQ317_004302</name>
</gene>
<comment type="caution">
    <text evidence="3">The sequence shown here is derived from an EMBL/GenBank/DDBJ whole genome shotgun (WGS) entry which is preliminary data.</text>
</comment>
<accession>A0ABQ9JEV1</accession>
<feature type="domain" description="Peptidase S1" evidence="2">
    <location>
        <begin position="11"/>
        <end position="129"/>
    </location>
</feature>
<dbReference type="Proteomes" id="UP001162164">
    <property type="component" value="Unassembled WGS sequence"/>
</dbReference>
<keyword evidence="1" id="KW-1015">Disulfide bond</keyword>
<dbReference type="PANTHER" id="PTHR24252:SF7">
    <property type="entry name" value="HYALIN"/>
    <property type="match status" value="1"/>
</dbReference>
<dbReference type="EMBL" id="JAPWTJ010000636">
    <property type="protein sequence ID" value="KAJ8976750.1"/>
    <property type="molecule type" value="Genomic_DNA"/>
</dbReference>
<dbReference type="PANTHER" id="PTHR24252">
    <property type="entry name" value="ACROSIN-RELATED"/>
    <property type="match status" value="1"/>
</dbReference>
<evidence type="ECO:0000313" key="4">
    <source>
        <dbReference type="Proteomes" id="UP001162164"/>
    </source>
</evidence>
<name>A0ABQ9JEV1_9CUCU</name>
<keyword evidence="4" id="KW-1185">Reference proteome</keyword>
<dbReference type="PROSITE" id="PS50240">
    <property type="entry name" value="TRYPSIN_DOM"/>
    <property type="match status" value="1"/>
</dbReference>
<reference evidence="3" key="1">
    <citation type="journal article" date="2023" name="Insect Mol. Biol.">
        <title>Genome sequencing provides insights into the evolution of gene families encoding plant cell wall-degrading enzymes in longhorned beetles.</title>
        <authorList>
            <person name="Shin N.R."/>
            <person name="Okamura Y."/>
            <person name="Kirsch R."/>
            <person name="Pauchet Y."/>
        </authorList>
    </citation>
    <scope>NUCLEOTIDE SEQUENCE</scope>
    <source>
        <strain evidence="3">MMC_N1</strain>
    </source>
</reference>
<dbReference type="InterPro" id="IPR001254">
    <property type="entry name" value="Trypsin_dom"/>
</dbReference>
<dbReference type="InterPro" id="IPR043504">
    <property type="entry name" value="Peptidase_S1_PA_chymotrypsin"/>
</dbReference>
<dbReference type="InterPro" id="IPR018114">
    <property type="entry name" value="TRYPSIN_HIS"/>
</dbReference>
<evidence type="ECO:0000256" key="1">
    <source>
        <dbReference type="ARBA" id="ARBA00023157"/>
    </source>
</evidence>
<sequence length="129" mass="14390">MPKNYLDDFRIIGGSKTTIEQHPWDVSIQVSGTHTCGGSVIDTDVILTAAHCITESKVKKGLYTVVAGITDLRDEAPYTGNVARVIVHDKYNPKTYDSDIAIIKVKYLNYSDTDNNDNKQRTKKDIFPV</sequence>
<dbReference type="Pfam" id="PF00089">
    <property type="entry name" value="Trypsin"/>
    <property type="match status" value="1"/>
</dbReference>
<dbReference type="InterPro" id="IPR009003">
    <property type="entry name" value="Peptidase_S1_PA"/>
</dbReference>